<evidence type="ECO:0000313" key="1">
    <source>
        <dbReference type="EMBL" id="ABG02189.1"/>
    </source>
</evidence>
<proteinExistence type="evidence at transcript level"/>
<name>Q1EBY9_DROME</name>
<sequence length="51" mass="5480">MEMTDAVDDDDEADDEAPSFLVKLVKVCLSASSALMAPISVPEPKLHTMIC</sequence>
<reference evidence="1" key="1">
    <citation type="submission" date="2006-06" db="EMBL/GenBank/DDBJ databases">
        <authorList>
            <person name="Stapleton M."/>
            <person name="Carlson J."/>
            <person name="Chavez C."/>
            <person name="Frise E."/>
            <person name="George R."/>
            <person name="Pacleb J."/>
            <person name="Park S."/>
            <person name="Wan K."/>
            <person name="Yu C."/>
            <person name="Celniker S."/>
        </authorList>
    </citation>
    <scope>NUCLEOTIDE SEQUENCE</scope>
</reference>
<protein>
    <submittedName>
        <fullName evidence="1">IP14439p</fullName>
    </submittedName>
</protein>
<accession>Q1EBY9</accession>
<dbReference type="EMBL" id="BT025945">
    <property type="protein sequence ID" value="ABG02189.1"/>
    <property type="molecule type" value="mRNA"/>
</dbReference>
<dbReference type="AlphaFoldDB" id="Q1EBY9"/>
<organism evidence="1">
    <name type="scientific">Drosophila melanogaster</name>
    <name type="common">Fruit fly</name>
    <dbReference type="NCBI Taxonomy" id="7227"/>
    <lineage>
        <taxon>Eukaryota</taxon>
        <taxon>Metazoa</taxon>
        <taxon>Ecdysozoa</taxon>
        <taxon>Arthropoda</taxon>
        <taxon>Hexapoda</taxon>
        <taxon>Insecta</taxon>
        <taxon>Pterygota</taxon>
        <taxon>Neoptera</taxon>
        <taxon>Endopterygota</taxon>
        <taxon>Diptera</taxon>
        <taxon>Brachycera</taxon>
        <taxon>Muscomorpha</taxon>
        <taxon>Ephydroidea</taxon>
        <taxon>Drosophilidae</taxon>
        <taxon>Drosophila</taxon>
        <taxon>Sophophora</taxon>
    </lineage>
</organism>